<gene>
    <name evidence="2" type="ORF">JGC47_11055</name>
</gene>
<protein>
    <recommendedName>
        <fullName evidence="4">MotA/TolQ/ExbB proton channel domain-containing protein</fullName>
    </recommendedName>
</protein>
<feature type="transmembrane region" description="Helical" evidence="1">
    <location>
        <begin position="141"/>
        <end position="163"/>
    </location>
</feature>
<feature type="transmembrane region" description="Helical" evidence="1">
    <location>
        <begin position="102"/>
        <end position="121"/>
    </location>
</feature>
<organism evidence="2 3">
    <name type="scientific">Erwinia amylovora</name>
    <name type="common">Fire blight bacteria</name>
    <dbReference type="NCBI Taxonomy" id="552"/>
    <lineage>
        <taxon>Bacteria</taxon>
        <taxon>Pseudomonadati</taxon>
        <taxon>Pseudomonadota</taxon>
        <taxon>Gammaproteobacteria</taxon>
        <taxon>Enterobacterales</taxon>
        <taxon>Erwiniaceae</taxon>
        <taxon>Erwinia</taxon>
    </lineage>
</organism>
<evidence type="ECO:0000313" key="3">
    <source>
        <dbReference type="Proteomes" id="UP000662840"/>
    </source>
</evidence>
<evidence type="ECO:0000313" key="2">
    <source>
        <dbReference type="EMBL" id="QSI93450.1"/>
    </source>
</evidence>
<evidence type="ECO:0000256" key="1">
    <source>
        <dbReference type="SAM" id="Phobius"/>
    </source>
</evidence>
<accession>A0ABX7MM37</accession>
<keyword evidence="1" id="KW-0472">Membrane</keyword>
<dbReference type="EMBL" id="CP066796">
    <property type="protein sequence ID" value="QSI93450.1"/>
    <property type="molecule type" value="Genomic_DNA"/>
</dbReference>
<evidence type="ECO:0008006" key="4">
    <source>
        <dbReference type="Google" id="ProtNLM"/>
    </source>
</evidence>
<keyword evidence="1" id="KW-1133">Transmembrane helix</keyword>
<keyword evidence="1" id="KW-0812">Transmembrane</keyword>
<reference evidence="2 3" key="1">
    <citation type="submission" date="2020-12" db="EMBL/GenBank/DDBJ databases">
        <title>Genome sequence of Erwinia amylovora ATCC15580, a type strain.</title>
        <authorList>
            <person name="Kang I.-J."/>
            <person name="Roh E."/>
        </authorList>
    </citation>
    <scope>NUCLEOTIDE SEQUENCE [LARGE SCALE GENOMIC DNA]</scope>
    <source>
        <strain evidence="2 3">ATCC 15580</strain>
    </source>
</reference>
<proteinExistence type="predicted"/>
<sequence>MILFVICLTFKIEKNSVKTFALILLVINHIFGIVCLLTPVISGMKFIFNMRNEVMNDFQMEINHDEKNVEQLEHYSIPELDYATHLLAFKIERFKARISDFFGTKTAILSILGLSYSAVQALGGFEKITHILAKGLFNSDIANIISIFGLSFLLGISIGAIIMKNIINHFEYLKSILELAKQRKNRSIIKTPD</sequence>
<feature type="transmembrane region" description="Helical" evidence="1">
    <location>
        <begin position="20"/>
        <end position="41"/>
    </location>
</feature>
<keyword evidence="3" id="KW-1185">Reference proteome</keyword>
<dbReference type="Proteomes" id="UP000662840">
    <property type="component" value="Chromosome"/>
</dbReference>
<name>A0ABX7MM37_ERWAM</name>